<name>A0ABN9TIK8_9DINO</name>
<evidence type="ECO:0000313" key="3">
    <source>
        <dbReference type="Proteomes" id="UP001189429"/>
    </source>
</evidence>
<organism evidence="2 3">
    <name type="scientific">Prorocentrum cordatum</name>
    <dbReference type="NCBI Taxonomy" id="2364126"/>
    <lineage>
        <taxon>Eukaryota</taxon>
        <taxon>Sar</taxon>
        <taxon>Alveolata</taxon>
        <taxon>Dinophyceae</taxon>
        <taxon>Prorocentrales</taxon>
        <taxon>Prorocentraceae</taxon>
        <taxon>Prorocentrum</taxon>
    </lineage>
</organism>
<dbReference type="EMBL" id="CAUYUJ010014746">
    <property type="protein sequence ID" value="CAK0845530.1"/>
    <property type="molecule type" value="Genomic_DNA"/>
</dbReference>
<feature type="region of interest" description="Disordered" evidence="1">
    <location>
        <begin position="14"/>
        <end position="42"/>
    </location>
</feature>
<evidence type="ECO:0000313" key="2">
    <source>
        <dbReference type="EMBL" id="CAK0845530.1"/>
    </source>
</evidence>
<gene>
    <name evidence="2" type="ORF">PCOR1329_LOCUS39301</name>
</gene>
<protein>
    <submittedName>
        <fullName evidence="2">Uncharacterized protein</fullName>
    </submittedName>
</protein>
<keyword evidence="3" id="KW-1185">Reference proteome</keyword>
<comment type="caution">
    <text evidence="2">The sequence shown here is derived from an EMBL/GenBank/DDBJ whole genome shotgun (WGS) entry which is preliminary data.</text>
</comment>
<proteinExistence type="predicted"/>
<evidence type="ECO:0000256" key="1">
    <source>
        <dbReference type="SAM" id="MobiDB-lite"/>
    </source>
</evidence>
<feature type="non-terminal residue" evidence="2">
    <location>
        <position position="1"/>
    </location>
</feature>
<feature type="region of interest" description="Disordered" evidence="1">
    <location>
        <begin position="59"/>
        <end position="81"/>
    </location>
</feature>
<feature type="non-terminal residue" evidence="2">
    <location>
        <position position="81"/>
    </location>
</feature>
<dbReference type="Proteomes" id="UP001189429">
    <property type="component" value="Unassembled WGS sequence"/>
</dbReference>
<reference evidence="2" key="1">
    <citation type="submission" date="2023-10" db="EMBL/GenBank/DDBJ databases">
        <authorList>
            <person name="Chen Y."/>
            <person name="Shah S."/>
            <person name="Dougan E. K."/>
            <person name="Thang M."/>
            <person name="Chan C."/>
        </authorList>
    </citation>
    <scope>NUCLEOTIDE SEQUENCE [LARGE SCALE GENOMIC DNA]</scope>
</reference>
<accession>A0ABN9TIK8</accession>
<sequence>EKKRVSELYQRTMGAMGAGPQAAAPPPAAVTDPPRSATGGCGSAEEFEALRSQLAEQQEMLARTGEAEGESLRGRLRKLAM</sequence>